<dbReference type="Gene3D" id="1.10.10.60">
    <property type="entry name" value="Homeodomain-like"/>
    <property type="match status" value="1"/>
</dbReference>
<feature type="domain" description="HTH araC/xylS-type" evidence="4">
    <location>
        <begin position="229"/>
        <end position="327"/>
    </location>
</feature>
<accession>A0A1M7Z8Z6</accession>
<reference evidence="5 6" key="1">
    <citation type="submission" date="2016-12" db="EMBL/GenBank/DDBJ databases">
        <authorList>
            <person name="Song W.-J."/>
            <person name="Kurnit D.M."/>
        </authorList>
    </citation>
    <scope>NUCLEOTIDE SEQUENCE [LARGE SCALE GENOMIC DNA]</scope>
    <source>
        <strain evidence="5 6">DSM 19599</strain>
    </source>
</reference>
<name>A0A1M7Z8Z6_9HYPH</name>
<feature type="region of interest" description="Disordered" evidence="3">
    <location>
        <begin position="329"/>
        <end position="359"/>
    </location>
</feature>
<evidence type="ECO:0000313" key="6">
    <source>
        <dbReference type="Proteomes" id="UP000186406"/>
    </source>
</evidence>
<dbReference type="GO" id="GO:0043565">
    <property type="term" value="F:sequence-specific DNA binding"/>
    <property type="evidence" value="ECO:0007669"/>
    <property type="project" value="InterPro"/>
</dbReference>
<dbReference type="SUPFAM" id="SSF52317">
    <property type="entry name" value="Class I glutamine amidotransferase-like"/>
    <property type="match status" value="1"/>
</dbReference>
<dbReference type="GO" id="GO:0003700">
    <property type="term" value="F:DNA-binding transcription factor activity"/>
    <property type="evidence" value="ECO:0007669"/>
    <property type="project" value="InterPro"/>
</dbReference>
<dbReference type="SUPFAM" id="SSF46689">
    <property type="entry name" value="Homeodomain-like"/>
    <property type="match status" value="1"/>
</dbReference>
<dbReference type="PANTHER" id="PTHR43130">
    <property type="entry name" value="ARAC-FAMILY TRANSCRIPTIONAL REGULATOR"/>
    <property type="match status" value="1"/>
</dbReference>
<keyword evidence="6" id="KW-1185">Reference proteome</keyword>
<keyword evidence="2" id="KW-0804">Transcription</keyword>
<evidence type="ECO:0000259" key="4">
    <source>
        <dbReference type="PROSITE" id="PS01124"/>
    </source>
</evidence>
<dbReference type="STRING" id="1123029.SAMN02745172_00644"/>
<dbReference type="OrthoDB" id="9793400at2"/>
<evidence type="ECO:0000256" key="2">
    <source>
        <dbReference type="ARBA" id="ARBA00023163"/>
    </source>
</evidence>
<evidence type="ECO:0000256" key="1">
    <source>
        <dbReference type="ARBA" id="ARBA00023015"/>
    </source>
</evidence>
<keyword evidence="1" id="KW-0805">Transcription regulation</keyword>
<dbReference type="Gene3D" id="3.40.50.880">
    <property type="match status" value="1"/>
</dbReference>
<sequence length="359" mass="39715">MPSTHAASETPGLREGGVPAFNFILQPEFPLNALVLASEALRIANQNSGREIFRWRFVSEDGAPVRASNGLWMSADDSLHAMPAADFYLVFEGNLPMQRNSSKLLNQLRTAARFGATIGAVDTGTFALAQAGLIDRREVVLHWEAVPAFRERFPGVGVNGQIYLIDGQRLTCAGGIATLDMMLDLIGRLKTPTLASEVANALVYAPRPAATPQRLDDLPGGARKPVLSDRIVALMERNLDFPLPLDEIAERLEVSPKTILRECRRSFDETPMRLYLRIRLQAARNMLFYEEFGIKDVATACGFSYPSVLSRAFHAQFGMTPRDFRASLRRQQSQTYRPEVRRLSITPPTGQRSGPDADG</sequence>
<organism evidence="5 6">
    <name type="scientific">Pseudoxanthobacter soli DSM 19599</name>
    <dbReference type="NCBI Taxonomy" id="1123029"/>
    <lineage>
        <taxon>Bacteria</taxon>
        <taxon>Pseudomonadati</taxon>
        <taxon>Pseudomonadota</taxon>
        <taxon>Alphaproteobacteria</taxon>
        <taxon>Hyphomicrobiales</taxon>
        <taxon>Segnochrobactraceae</taxon>
        <taxon>Pseudoxanthobacter</taxon>
    </lineage>
</organism>
<evidence type="ECO:0000313" key="5">
    <source>
        <dbReference type="EMBL" id="SHO61166.1"/>
    </source>
</evidence>
<dbReference type="CDD" id="cd03136">
    <property type="entry name" value="GATase1_AraC_ArgR_like"/>
    <property type="match status" value="1"/>
</dbReference>
<protein>
    <submittedName>
        <fullName evidence="5">AraC family transcriptional regulator, carnitine catabolism transcriptional activator</fullName>
    </submittedName>
</protein>
<dbReference type="InterPro" id="IPR009057">
    <property type="entry name" value="Homeodomain-like_sf"/>
</dbReference>
<dbReference type="SMART" id="SM00342">
    <property type="entry name" value="HTH_ARAC"/>
    <property type="match status" value="1"/>
</dbReference>
<dbReference type="Proteomes" id="UP000186406">
    <property type="component" value="Unassembled WGS sequence"/>
</dbReference>
<dbReference type="Pfam" id="PF12833">
    <property type="entry name" value="HTH_18"/>
    <property type="match status" value="1"/>
</dbReference>
<dbReference type="InterPro" id="IPR052158">
    <property type="entry name" value="INH-QAR"/>
</dbReference>
<dbReference type="EMBL" id="FRXO01000001">
    <property type="protein sequence ID" value="SHO61166.1"/>
    <property type="molecule type" value="Genomic_DNA"/>
</dbReference>
<dbReference type="InterPro" id="IPR018060">
    <property type="entry name" value="HTH_AraC"/>
</dbReference>
<gene>
    <name evidence="5" type="ORF">SAMN02745172_00644</name>
</gene>
<proteinExistence type="predicted"/>
<dbReference type="RefSeq" id="WP_073625700.1">
    <property type="nucleotide sequence ID" value="NZ_FRXO01000001.1"/>
</dbReference>
<dbReference type="PROSITE" id="PS01124">
    <property type="entry name" value="HTH_ARAC_FAMILY_2"/>
    <property type="match status" value="1"/>
</dbReference>
<dbReference type="InterPro" id="IPR029062">
    <property type="entry name" value="Class_I_gatase-like"/>
</dbReference>
<dbReference type="PANTHER" id="PTHR43130:SF3">
    <property type="entry name" value="HTH-TYPE TRANSCRIPTIONAL REGULATOR RV1931C"/>
    <property type="match status" value="1"/>
</dbReference>
<dbReference type="AlphaFoldDB" id="A0A1M7Z8Z6"/>
<evidence type="ECO:0000256" key="3">
    <source>
        <dbReference type="SAM" id="MobiDB-lite"/>
    </source>
</evidence>